<accession>A0A835Z0B5</accession>
<feature type="chain" id="PRO_5032732211" evidence="1">
    <location>
        <begin position="20"/>
        <end position="239"/>
    </location>
</feature>
<gene>
    <name evidence="2" type="ORF">JKP88DRAFT_219629</name>
</gene>
<protein>
    <submittedName>
        <fullName evidence="2">Uncharacterized protein</fullName>
    </submittedName>
</protein>
<evidence type="ECO:0000313" key="2">
    <source>
        <dbReference type="EMBL" id="KAG5184621.1"/>
    </source>
</evidence>
<evidence type="ECO:0000313" key="3">
    <source>
        <dbReference type="Proteomes" id="UP000664859"/>
    </source>
</evidence>
<organism evidence="2 3">
    <name type="scientific">Tribonema minus</name>
    <dbReference type="NCBI Taxonomy" id="303371"/>
    <lineage>
        <taxon>Eukaryota</taxon>
        <taxon>Sar</taxon>
        <taxon>Stramenopiles</taxon>
        <taxon>Ochrophyta</taxon>
        <taxon>PX clade</taxon>
        <taxon>Xanthophyceae</taxon>
        <taxon>Tribonematales</taxon>
        <taxon>Tribonemataceae</taxon>
        <taxon>Tribonema</taxon>
    </lineage>
</organism>
<keyword evidence="3" id="KW-1185">Reference proteome</keyword>
<sequence length="239" mass="25823">MRGRRALAAAGVLAGGTAAFHVPSGARPKAAEHLTRSISAQTHGVYAGVTAARRVTPAPLAMSWFDDLFTRSRMEGAGNNSNSVQDVEVVGEVQKPGERVLDLRFATLKKGGFKVWLFFWLLAEGKGDPKNQFTVRETADGIRCFLTGEQSGASVKEYNGVLDISWGTDPAPFFRVDRIDPNEEEPYPGELEVLCRIVDAMAELVQDDVTAGADKLFTFDTSRSDVSDAKAKLSALASK</sequence>
<comment type="caution">
    <text evidence="2">The sequence shown here is derived from an EMBL/GenBank/DDBJ whole genome shotgun (WGS) entry which is preliminary data.</text>
</comment>
<dbReference type="AlphaFoldDB" id="A0A835Z0B5"/>
<name>A0A835Z0B5_9STRA</name>
<feature type="signal peptide" evidence="1">
    <location>
        <begin position="1"/>
        <end position="19"/>
    </location>
</feature>
<feature type="non-terminal residue" evidence="2">
    <location>
        <position position="239"/>
    </location>
</feature>
<evidence type="ECO:0000256" key="1">
    <source>
        <dbReference type="SAM" id="SignalP"/>
    </source>
</evidence>
<dbReference type="EMBL" id="JAFCMP010000157">
    <property type="protein sequence ID" value="KAG5184621.1"/>
    <property type="molecule type" value="Genomic_DNA"/>
</dbReference>
<keyword evidence="1" id="KW-0732">Signal</keyword>
<dbReference type="Proteomes" id="UP000664859">
    <property type="component" value="Unassembled WGS sequence"/>
</dbReference>
<reference evidence="2" key="1">
    <citation type="submission" date="2021-02" db="EMBL/GenBank/DDBJ databases">
        <title>First Annotated Genome of the Yellow-green Alga Tribonema minus.</title>
        <authorList>
            <person name="Mahan K.M."/>
        </authorList>
    </citation>
    <scope>NUCLEOTIDE SEQUENCE</scope>
    <source>
        <strain evidence="2">UTEX B ZZ1240</strain>
    </source>
</reference>
<dbReference type="OrthoDB" id="10295013at2759"/>
<proteinExistence type="predicted"/>